<dbReference type="EMBL" id="JARPUR010000007">
    <property type="protein sequence ID" value="KAK4873109.1"/>
    <property type="molecule type" value="Genomic_DNA"/>
</dbReference>
<feature type="compositionally biased region" description="Low complexity" evidence="1">
    <location>
        <begin position="159"/>
        <end position="204"/>
    </location>
</feature>
<evidence type="ECO:0000256" key="2">
    <source>
        <dbReference type="SAM" id="SignalP"/>
    </source>
</evidence>
<dbReference type="Proteomes" id="UP001353858">
    <property type="component" value="Unassembled WGS sequence"/>
</dbReference>
<comment type="caution">
    <text evidence="3">The sequence shown here is derived from an EMBL/GenBank/DDBJ whole genome shotgun (WGS) entry which is preliminary data.</text>
</comment>
<keyword evidence="2" id="KW-0732">Signal</keyword>
<evidence type="ECO:0000313" key="4">
    <source>
        <dbReference type="Proteomes" id="UP001353858"/>
    </source>
</evidence>
<name>A0AAN7PP98_9COLE</name>
<feature type="region of interest" description="Disordered" evidence="1">
    <location>
        <begin position="159"/>
        <end position="208"/>
    </location>
</feature>
<gene>
    <name evidence="3" type="ORF">RN001_015138</name>
</gene>
<feature type="chain" id="PRO_5042927577" evidence="2">
    <location>
        <begin position="19"/>
        <end position="272"/>
    </location>
</feature>
<feature type="signal peptide" evidence="2">
    <location>
        <begin position="1"/>
        <end position="18"/>
    </location>
</feature>
<reference evidence="4" key="1">
    <citation type="submission" date="2023-01" db="EMBL/GenBank/DDBJ databases">
        <title>Key to firefly adult light organ development and bioluminescence: homeobox transcription factors regulate luciferase expression and transportation to peroxisome.</title>
        <authorList>
            <person name="Fu X."/>
        </authorList>
    </citation>
    <scope>NUCLEOTIDE SEQUENCE [LARGE SCALE GENOMIC DNA]</scope>
</reference>
<evidence type="ECO:0000256" key="1">
    <source>
        <dbReference type="SAM" id="MobiDB-lite"/>
    </source>
</evidence>
<accession>A0AAN7PP98</accession>
<protein>
    <submittedName>
        <fullName evidence="3">Uncharacterized protein</fullName>
    </submittedName>
</protein>
<dbReference type="AlphaFoldDB" id="A0AAN7PP98"/>
<proteinExistence type="predicted"/>
<sequence length="272" mass="29329">MMMKAVLIVLAIVALANGTPFVCDRSKRYEENKCNQCSCIVRNDKLSFRCTKMSCLVPEYTTLRNCDPTSYVSSNNCWCIPDWGVMCEMALISQIVGAFGASTTIFTTVSDATSSETSCHEGECTSIRNCLSNDGVIQDSSLCTCPDVYCCYSTLATESSSSESTPSTESTFSSSIASSEQTSSTSSSETSTLSSVKESSPSSEIATNVYTHSDEKLVTATFPNIESTSESESDCTPWVCLEKDECDNLGGTEVTDTQSCPKPYTKCCFSSD</sequence>
<evidence type="ECO:0000313" key="3">
    <source>
        <dbReference type="EMBL" id="KAK4873109.1"/>
    </source>
</evidence>
<keyword evidence="4" id="KW-1185">Reference proteome</keyword>
<organism evidence="3 4">
    <name type="scientific">Aquatica leii</name>
    <dbReference type="NCBI Taxonomy" id="1421715"/>
    <lineage>
        <taxon>Eukaryota</taxon>
        <taxon>Metazoa</taxon>
        <taxon>Ecdysozoa</taxon>
        <taxon>Arthropoda</taxon>
        <taxon>Hexapoda</taxon>
        <taxon>Insecta</taxon>
        <taxon>Pterygota</taxon>
        <taxon>Neoptera</taxon>
        <taxon>Endopterygota</taxon>
        <taxon>Coleoptera</taxon>
        <taxon>Polyphaga</taxon>
        <taxon>Elateriformia</taxon>
        <taxon>Elateroidea</taxon>
        <taxon>Lampyridae</taxon>
        <taxon>Luciolinae</taxon>
        <taxon>Aquatica</taxon>
    </lineage>
</organism>